<dbReference type="EMBL" id="ML736272">
    <property type="protein sequence ID" value="KAE8374925.1"/>
    <property type="molecule type" value="Genomic_DNA"/>
</dbReference>
<dbReference type="Gene3D" id="1.10.275.10">
    <property type="entry name" value="Fumarase/aspartase (N-terminal domain)"/>
    <property type="match status" value="1"/>
</dbReference>
<dbReference type="InterPro" id="IPR024083">
    <property type="entry name" value="Fumarase/histidase_N"/>
</dbReference>
<evidence type="ECO:0000313" key="3">
    <source>
        <dbReference type="EMBL" id="KAE8374925.1"/>
    </source>
</evidence>
<dbReference type="OrthoDB" id="10051290at2759"/>
<evidence type="ECO:0000313" key="4">
    <source>
        <dbReference type="Proteomes" id="UP000326198"/>
    </source>
</evidence>
<evidence type="ECO:0000256" key="2">
    <source>
        <dbReference type="RuleBase" id="RU003954"/>
    </source>
</evidence>
<protein>
    <submittedName>
        <fullName evidence="3">L-Aspartase-like protein</fullName>
    </submittedName>
</protein>
<dbReference type="AlphaFoldDB" id="A0A5N7AYJ1"/>
<dbReference type="CDD" id="cd00332">
    <property type="entry name" value="PAL-HAL"/>
    <property type="match status" value="1"/>
</dbReference>
<dbReference type="InterPro" id="IPR005922">
    <property type="entry name" value="Phe_NH3-lyase"/>
</dbReference>
<keyword evidence="2" id="KW-0456">Lyase</keyword>
<dbReference type="GO" id="GO:0005737">
    <property type="term" value="C:cytoplasm"/>
    <property type="evidence" value="ECO:0007669"/>
    <property type="project" value="InterPro"/>
</dbReference>
<dbReference type="InterPro" id="IPR001106">
    <property type="entry name" value="Aromatic_Lyase"/>
</dbReference>
<dbReference type="NCBIfam" id="TIGR01226">
    <property type="entry name" value="phe_am_lyase"/>
    <property type="match status" value="1"/>
</dbReference>
<gene>
    <name evidence="3" type="ORF">BDV26DRAFT_295527</name>
</gene>
<organism evidence="3 4">
    <name type="scientific">Aspergillus bertholletiae</name>
    <dbReference type="NCBI Taxonomy" id="1226010"/>
    <lineage>
        <taxon>Eukaryota</taxon>
        <taxon>Fungi</taxon>
        <taxon>Dikarya</taxon>
        <taxon>Ascomycota</taxon>
        <taxon>Pezizomycotina</taxon>
        <taxon>Eurotiomycetes</taxon>
        <taxon>Eurotiomycetidae</taxon>
        <taxon>Eurotiales</taxon>
        <taxon>Aspergillaceae</taxon>
        <taxon>Aspergillus</taxon>
        <taxon>Aspergillus subgen. Circumdati</taxon>
    </lineage>
</organism>
<dbReference type="PANTHER" id="PTHR10362">
    <property type="entry name" value="HISTIDINE AMMONIA-LYASE"/>
    <property type="match status" value="1"/>
</dbReference>
<dbReference type="Pfam" id="PF00221">
    <property type="entry name" value="Lyase_aromatic"/>
    <property type="match status" value="1"/>
</dbReference>
<dbReference type="GO" id="GO:0016841">
    <property type="term" value="F:ammonia-lyase activity"/>
    <property type="evidence" value="ECO:0007669"/>
    <property type="project" value="InterPro"/>
</dbReference>
<proteinExistence type="inferred from homology"/>
<dbReference type="InterPro" id="IPR008948">
    <property type="entry name" value="L-Aspartase-like"/>
</dbReference>
<dbReference type="GO" id="GO:0006559">
    <property type="term" value="P:L-phenylalanine catabolic process"/>
    <property type="evidence" value="ECO:0007669"/>
    <property type="project" value="InterPro"/>
</dbReference>
<dbReference type="InterPro" id="IPR022313">
    <property type="entry name" value="Phe/His_NH3-lyase_AS"/>
</dbReference>
<evidence type="ECO:0000256" key="1">
    <source>
        <dbReference type="ARBA" id="ARBA00007238"/>
    </source>
</evidence>
<comment type="similarity">
    <text evidence="1 2">Belongs to the PAL/histidase family.</text>
</comment>
<dbReference type="SUPFAM" id="SSF48557">
    <property type="entry name" value="L-aspartase-like"/>
    <property type="match status" value="1"/>
</dbReference>
<name>A0A5N7AYJ1_9EURO</name>
<dbReference type="Proteomes" id="UP000326198">
    <property type="component" value="Unassembled WGS sequence"/>
</dbReference>
<sequence>MGDPSMQEMDGIRLLRSSLGHGKRDSYTASALSSCRQLREFTKGAKGVVLDGQSLDISSVFAVAHSNGLPASITDDKDVLNLMHHSVDLLGRKLATGEVIYGVNTGFGGSADTRTQDYATLQKALIQHHNAAILLPSDRGRGSPASRLQHLKSHCMPVAIVRAAMLTRCNSLLRGHSAVRVQVVENILTLLARGLTPVVPLRGSISASGDLTPLAYIAGALEGNPDISMHNAADDQIIPADEALKAAGLIPLEFGPKEGLGLLNGTAFSGGAASLVLFEANQLVLLSQVLTAMGTEALLGTRYNYHPFIADARPHGGQREAASNIFNMLADSRLAKNPTEGSETANHGGLAQDRYALRTSTQWIGPQIENMALSLKQVVCELNSTTDNPLLDPVEAQIHHGGNFQAASVTTAMEKTMSAMQMLGKMIFSQCSELINPTLSRGLPPNLSIDDPSLSFAFKGVDINMASYMSELAYLNHPISNHVQSAEMHNQGLNSLAFLGCRYAADTVEVLSLMAATYLYVLCQALDLRALHVEFVKDAQPQVDDITAKLYSSTFGARLPAVQHDLWEELMNHWSRTSTSDLAERCQSTASYSVGMLLHSLAAENRPSPTPTNVQTAQHWQNQVSDVLMQSYATTREAFLTRQTTKSYLCSASRSFYVLTREKLGVPLHRGIADHPTYDSTEGRKKECIGTQISKVYTALRKGEFQDALLGCW</sequence>
<accession>A0A5N7AYJ1</accession>
<dbReference type="Gene3D" id="1.20.200.10">
    <property type="entry name" value="Fumarase/aspartase (Central domain)"/>
    <property type="match status" value="1"/>
</dbReference>
<dbReference type="PROSITE" id="PS00488">
    <property type="entry name" value="PAL_HISTIDASE"/>
    <property type="match status" value="1"/>
</dbReference>
<keyword evidence="4" id="KW-1185">Reference proteome</keyword>
<dbReference type="Gene3D" id="1.10.274.20">
    <property type="entry name" value="Phenylalanine ammonia-lyase 1, domain 3"/>
    <property type="match status" value="1"/>
</dbReference>
<reference evidence="3 4" key="1">
    <citation type="submission" date="2019-04" db="EMBL/GenBank/DDBJ databases">
        <title>Friends and foes A comparative genomics studyof 23 Aspergillus species from section Flavi.</title>
        <authorList>
            <consortium name="DOE Joint Genome Institute"/>
            <person name="Kjaerbolling I."/>
            <person name="Vesth T."/>
            <person name="Frisvad J.C."/>
            <person name="Nybo J.L."/>
            <person name="Theobald S."/>
            <person name="Kildgaard S."/>
            <person name="Isbrandt T."/>
            <person name="Kuo A."/>
            <person name="Sato A."/>
            <person name="Lyhne E.K."/>
            <person name="Kogle M.E."/>
            <person name="Wiebenga A."/>
            <person name="Kun R.S."/>
            <person name="Lubbers R.J."/>
            <person name="Makela M.R."/>
            <person name="Barry K."/>
            <person name="Chovatia M."/>
            <person name="Clum A."/>
            <person name="Daum C."/>
            <person name="Haridas S."/>
            <person name="He G."/>
            <person name="LaButti K."/>
            <person name="Lipzen A."/>
            <person name="Mondo S."/>
            <person name="Riley R."/>
            <person name="Salamov A."/>
            <person name="Simmons B.A."/>
            <person name="Magnuson J.K."/>
            <person name="Henrissat B."/>
            <person name="Mortensen U.H."/>
            <person name="Larsen T.O."/>
            <person name="Devries R.P."/>
            <person name="Grigoriev I.V."/>
            <person name="Machida M."/>
            <person name="Baker S.E."/>
            <person name="Andersen M.R."/>
        </authorList>
    </citation>
    <scope>NUCLEOTIDE SEQUENCE [LARGE SCALE GENOMIC DNA]</scope>
    <source>
        <strain evidence="3 4">IBT 29228</strain>
    </source>
</reference>
<dbReference type="InterPro" id="IPR023144">
    <property type="entry name" value="Phe_NH3-lyase_shielding_dom_sf"/>
</dbReference>